<feature type="domain" description="CBS" evidence="3">
    <location>
        <begin position="77"/>
        <end position="132"/>
    </location>
</feature>
<dbReference type="Pfam" id="PF00571">
    <property type="entry name" value="CBS"/>
    <property type="match status" value="2"/>
</dbReference>
<evidence type="ECO:0000313" key="5">
    <source>
        <dbReference type="Proteomes" id="UP000724964"/>
    </source>
</evidence>
<proteinExistence type="predicted"/>
<dbReference type="InterPro" id="IPR000644">
    <property type="entry name" value="CBS_dom"/>
</dbReference>
<evidence type="ECO:0000313" key="4">
    <source>
        <dbReference type="EMBL" id="MBN4059486.1"/>
    </source>
</evidence>
<reference evidence="4" key="1">
    <citation type="submission" date="2021-02" db="EMBL/GenBank/DDBJ databases">
        <title>Activity-based single-cell genomes from oceanic crustal fluid captures similar information to metagenomic and metatranscriptomic surveys with orders of magnitude less sampling.</title>
        <authorList>
            <person name="D'Angelo T.S."/>
            <person name="Orcutt B.N."/>
        </authorList>
    </citation>
    <scope>NUCLEOTIDE SEQUENCE [LARGE SCALE GENOMIC DNA]</scope>
    <source>
        <strain evidence="4">AH-315-J10</strain>
    </source>
</reference>
<dbReference type="Gene3D" id="3.10.580.10">
    <property type="entry name" value="CBS-domain"/>
    <property type="match status" value="1"/>
</dbReference>
<evidence type="ECO:0000259" key="3">
    <source>
        <dbReference type="PROSITE" id="PS51371"/>
    </source>
</evidence>
<evidence type="ECO:0000256" key="2">
    <source>
        <dbReference type="PROSITE-ProRule" id="PRU00703"/>
    </source>
</evidence>
<dbReference type="EMBL" id="JAFIUH010000001">
    <property type="protein sequence ID" value="MBN4059486.1"/>
    <property type="molecule type" value="Genomic_DNA"/>
</dbReference>
<comment type="caution">
    <text evidence="4">The sequence shown here is derived from an EMBL/GenBank/DDBJ whole genome shotgun (WGS) entry which is preliminary data.</text>
</comment>
<sequence>MTKSALDQPARSIARSELVIGERNDTLRTLAYRMHEANCSALLVANDDSYAIVTERDIVDSLASGASPDEEWAVDVMTRDVQSVQGSATIADVAELMQMAGIRHVLVDLDDGAVGVVSVRDLLEPLLMHVSSG</sequence>
<keyword evidence="5" id="KW-1185">Reference proteome</keyword>
<protein>
    <submittedName>
        <fullName evidence="4">CBS domain-containing protein</fullName>
    </submittedName>
</protein>
<dbReference type="SMART" id="SM00116">
    <property type="entry name" value="CBS"/>
    <property type="match status" value="2"/>
</dbReference>
<dbReference type="PANTHER" id="PTHR43080:SF2">
    <property type="entry name" value="CBS DOMAIN-CONTAINING PROTEIN"/>
    <property type="match status" value="1"/>
</dbReference>
<dbReference type="PROSITE" id="PS51371">
    <property type="entry name" value="CBS"/>
    <property type="match status" value="1"/>
</dbReference>
<evidence type="ECO:0000256" key="1">
    <source>
        <dbReference type="ARBA" id="ARBA00023122"/>
    </source>
</evidence>
<organism evidence="4 5">
    <name type="scientific">Acidimicrobium ferrooxidans</name>
    <dbReference type="NCBI Taxonomy" id="53635"/>
    <lineage>
        <taxon>Bacteria</taxon>
        <taxon>Bacillati</taxon>
        <taxon>Actinomycetota</taxon>
        <taxon>Acidimicrobiia</taxon>
        <taxon>Acidimicrobiales</taxon>
        <taxon>Acidimicrobiaceae</taxon>
        <taxon>Acidimicrobium</taxon>
    </lineage>
</organism>
<dbReference type="Proteomes" id="UP000724964">
    <property type="component" value="Unassembled WGS sequence"/>
</dbReference>
<gene>
    <name evidence="4" type="ORF">JYT35_00030</name>
</gene>
<keyword evidence="1 2" id="KW-0129">CBS domain</keyword>
<dbReference type="PANTHER" id="PTHR43080">
    <property type="entry name" value="CBS DOMAIN-CONTAINING PROTEIN CBSX3, MITOCHONDRIAL"/>
    <property type="match status" value="1"/>
</dbReference>
<dbReference type="InterPro" id="IPR051257">
    <property type="entry name" value="Diverse_CBS-Domain"/>
</dbReference>
<dbReference type="SUPFAM" id="SSF54631">
    <property type="entry name" value="CBS-domain pair"/>
    <property type="match status" value="1"/>
</dbReference>
<dbReference type="InterPro" id="IPR046342">
    <property type="entry name" value="CBS_dom_sf"/>
</dbReference>
<accession>A0ABS3ANT0</accession>
<name>A0ABS3ANT0_9ACTN</name>